<evidence type="ECO:0000313" key="1">
    <source>
        <dbReference type="EMBL" id="CAE0478588.1"/>
    </source>
</evidence>
<dbReference type="EMBL" id="HBIO01030596">
    <property type="protein sequence ID" value="CAE0478588.1"/>
    <property type="molecule type" value="Transcribed_RNA"/>
</dbReference>
<organism evidence="1">
    <name type="scientific">Chaetoceros debilis</name>
    <dbReference type="NCBI Taxonomy" id="122233"/>
    <lineage>
        <taxon>Eukaryota</taxon>
        <taxon>Sar</taxon>
        <taxon>Stramenopiles</taxon>
        <taxon>Ochrophyta</taxon>
        <taxon>Bacillariophyta</taxon>
        <taxon>Coscinodiscophyceae</taxon>
        <taxon>Chaetocerotophycidae</taxon>
        <taxon>Chaetocerotales</taxon>
        <taxon>Chaetocerotaceae</taxon>
        <taxon>Chaetoceros</taxon>
    </lineage>
</organism>
<gene>
    <name evidence="1" type="ORF">CDEB00056_LOCUS23441</name>
</gene>
<name>A0A7S3QIK3_9STRA</name>
<dbReference type="AlphaFoldDB" id="A0A7S3QIK3"/>
<reference evidence="1" key="1">
    <citation type="submission" date="2021-01" db="EMBL/GenBank/DDBJ databases">
        <authorList>
            <person name="Corre E."/>
            <person name="Pelletier E."/>
            <person name="Niang G."/>
            <person name="Scheremetjew M."/>
            <person name="Finn R."/>
            <person name="Kale V."/>
            <person name="Holt S."/>
            <person name="Cochrane G."/>
            <person name="Meng A."/>
            <person name="Brown T."/>
            <person name="Cohen L."/>
        </authorList>
    </citation>
    <scope>NUCLEOTIDE SEQUENCE</scope>
    <source>
        <strain evidence="1">MM31A-1</strain>
    </source>
</reference>
<protein>
    <recommendedName>
        <fullName evidence="2">Peptidase C39-like domain-containing protein</fullName>
    </recommendedName>
</protein>
<sequence>MLQICDPPLTIHQDNFDPGKGNALQAAIASLFGLPLGQVPNFIEMPNGYEASINSFSRDGGMVAKKIKLIGSDSCNMSDLKQGELCILRGKSPRGDHGHVVVARWDGSEFIMVHDPHPDGTFLDKVESFGWCMTFQKIQN</sequence>
<accession>A0A7S3QIK3</accession>
<proteinExistence type="predicted"/>
<evidence type="ECO:0008006" key="2">
    <source>
        <dbReference type="Google" id="ProtNLM"/>
    </source>
</evidence>